<gene>
    <name evidence="2" type="ORF">DSOUD_3527</name>
</gene>
<name>A0A0M4CZQ3_9BACT</name>
<dbReference type="RefSeq" id="WP_053552173.1">
    <property type="nucleotide sequence ID" value="NZ_CP010802.1"/>
</dbReference>
<keyword evidence="3" id="KW-1185">Reference proteome</keyword>
<dbReference type="AlphaFoldDB" id="A0A0M4CZQ3"/>
<dbReference type="Proteomes" id="UP000057158">
    <property type="component" value="Chromosome"/>
</dbReference>
<dbReference type="PATRIC" id="fig|1603606.3.peg.3801"/>
<dbReference type="InterPro" id="IPR001539">
    <property type="entry name" value="Peptidase_U32"/>
</dbReference>
<feature type="domain" description="Peptidase U32 collagenase" evidence="1">
    <location>
        <begin position="425"/>
        <end position="504"/>
    </location>
</feature>
<dbReference type="OrthoDB" id="9807498at2"/>
<dbReference type="PANTHER" id="PTHR30217:SF10">
    <property type="entry name" value="23S RRNA 5-HYDROXYCYTIDINE C2501 SYNTHASE"/>
    <property type="match status" value="1"/>
</dbReference>
<reference evidence="2 3" key="1">
    <citation type="submission" date="2015-07" db="EMBL/GenBank/DDBJ databases">
        <title>Isolation and Genomic Characterization of a Novel Halophilic Metal-Reducing Deltaproteobacterium from the Deep Subsurface.</title>
        <authorList>
            <person name="Badalamenti J.P."/>
            <person name="Summers Z.M."/>
            <person name="Gralnick J.A."/>
            <person name="Bond D.R."/>
        </authorList>
    </citation>
    <scope>NUCLEOTIDE SEQUENCE [LARGE SCALE GENOMIC DNA]</scope>
    <source>
        <strain evidence="2 3">WTL</strain>
    </source>
</reference>
<dbReference type="PANTHER" id="PTHR30217">
    <property type="entry name" value="PEPTIDASE U32 FAMILY"/>
    <property type="match status" value="1"/>
</dbReference>
<proteinExistence type="predicted"/>
<protein>
    <submittedName>
        <fullName evidence="2">Collagenase-like protease, PrtC family</fullName>
    </submittedName>
</protein>
<keyword evidence="2" id="KW-0378">Hydrolase</keyword>
<dbReference type="KEGG" id="des:DSOUD_3527"/>
<dbReference type="EMBL" id="CP010802">
    <property type="protein sequence ID" value="ALC18241.1"/>
    <property type="molecule type" value="Genomic_DNA"/>
</dbReference>
<keyword evidence="2" id="KW-0645">Protease</keyword>
<dbReference type="GO" id="GO:0008233">
    <property type="term" value="F:peptidase activity"/>
    <property type="evidence" value="ECO:0007669"/>
    <property type="project" value="UniProtKB-KW"/>
</dbReference>
<dbReference type="InterPro" id="IPR020988">
    <property type="entry name" value="Pept_U32_collagenase"/>
</dbReference>
<evidence type="ECO:0000259" key="1">
    <source>
        <dbReference type="Pfam" id="PF12392"/>
    </source>
</evidence>
<dbReference type="STRING" id="1603606.DSOUD_3527"/>
<evidence type="ECO:0000313" key="2">
    <source>
        <dbReference type="EMBL" id="ALC18241.1"/>
    </source>
</evidence>
<dbReference type="Pfam" id="PF12392">
    <property type="entry name" value="DUF3656"/>
    <property type="match status" value="1"/>
</dbReference>
<accession>A0A0M4CZQ3</accession>
<sequence length="793" mass="86765">MSKHPAARPELLAPAGSPEAFFAAMEAGADAVYTGLKEFSARAKAKNVSLEELEKMVGYARPLGRKVFVTLNTLVKEGELPLLVETLSALEKMAVGGVILQDLAVWRLAREHFPALELHASTQMTVHNAAGVRMLERMGFSRAVLARELSLTEIAAIRKETTIDLEHFIHGALCFSFSGQCYFSSWLGGKSGNRGRCAQPCRRRYRYRQQEGYYFSTNDLSAIDLLPELSAAGVMSFKIEGRMKSAEYVASVVGAYRKVLDAPLPQRAEALREAKELLKLSFGRLPTKGFLPGGIPTDIAIPALKGATGRFLGDVTAVKGGAVSFKTRDRIHVGDRIRIQPKTDRAGTAFTVKELLVGQRPVKVAQAGSLVTAPSTFRGVFQVGDTVFKVSSEQAFNMSEPACRRKLAHVPPAPRPARLFVALQDDLLTVRAENGAEGFERRYAVASYPASDSPLNAATLRAVFEKTGGSPFVLEDLSTGELPAVVIPPSRLKEIRRDFYADLLLAEETREKKERRHQVEAALGALLPAATPRPARERQFTVGIRDIRDVQIVNDPGIDRVLLPLTPGNLQGFYRLGRRLAGKEASLVWDLPFFLTDGQLGDYREAIRTLTQAGFTTFRLNNLGHFALFDGLSGLTLITGYRLFSLNSQALLAWRELGATEATLYIEDDRENLGAILRRDAGITPALTVYSTVALITSRIPIRNVRSDTPVVSDRGDGYRVDSRSGLSVVTPENDFSLIGRLGELHSLGCGRFTADLSHLGPFSEGGKRVLDALRRDTSVPGTSIFNYESAME</sequence>
<organism evidence="2 3">
    <name type="scientific">Desulfuromonas soudanensis</name>
    <dbReference type="NCBI Taxonomy" id="1603606"/>
    <lineage>
        <taxon>Bacteria</taxon>
        <taxon>Pseudomonadati</taxon>
        <taxon>Thermodesulfobacteriota</taxon>
        <taxon>Desulfuromonadia</taxon>
        <taxon>Desulfuromonadales</taxon>
        <taxon>Desulfuromonadaceae</taxon>
        <taxon>Desulfuromonas</taxon>
    </lineage>
</organism>
<dbReference type="Pfam" id="PF01136">
    <property type="entry name" value="Peptidase_U32"/>
    <property type="match status" value="1"/>
</dbReference>
<evidence type="ECO:0000313" key="3">
    <source>
        <dbReference type="Proteomes" id="UP000057158"/>
    </source>
</evidence>
<dbReference type="InterPro" id="IPR051454">
    <property type="entry name" value="RNA/ubiquinone_mod_enzymes"/>
</dbReference>
<dbReference type="GO" id="GO:0006508">
    <property type="term" value="P:proteolysis"/>
    <property type="evidence" value="ECO:0007669"/>
    <property type="project" value="UniProtKB-KW"/>
</dbReference>